<organism evidence="1 2">
    <name type="scientific">Salmonella enterica</name>
    <name type="common">Salmonella choleraesuis</name>
    <dbReference type="NCBI Taxonomy" id="28901"/>
    <lineage>
        <taxon>Bacteria</taxon>
        <taxon>Pseudomonadati</taxon>
        <taxon>Pseudomonadota</taxon>
        <taxon>Gammaproteobacteria</taxon>
        <taxon>Enterobacterales</taxon>
        <taxon>Enterobacteriaceae</taxon>
        <taxon>Salmonella</taxon>
    </lineage>
</organism>
<dbReference type="AlphaFoldDB" id="A0A7D8ESM2"/>
<sequence>MCKYIRLQGYVWWTLISVTCHNNLQYGQQPLSALLVLQVFLSDTPITDK</sequence>
<gene>
    <name evidence="1" type="ORF">NCTC6385_05612</name>
</gene>
<evidence type="ECO:0000313" key="1">
    <source>
        <dbReference type="EMBL" id="SUH90688.1"/>
    </source>
</evidence>
<proteinExistence type="predicted"/>
<dbReference type="Proteomes" id="UP000254463">
    <property type="component" value="Unassembled WGS sequence"/>
</dbReference>
<name>A0A7D8ESM2_SALER</name>
<evidence type="ECO:0000313" key="2">
    <source>
        <dbReference type="Proteomes" id="UP000254463"/>
    </source>
</evidence>
<protein>
    <submittedName>
        <fullName evidence="1">Uncharacterized protein</fullName>
    </submittedName>
</protein>
<dbReference type="EMBL" id="UGWV01000003">
    <property type="protein sequence ID" value="SUH90688.1"/>
    <property type="molecule type" value="Genomic_DNA"/>
</dbReference>
<reference evidence="1 2" key="1">
    <citation type="submission" date="2018-06" db="EMBL/GenBank/DDBJ databases">
        <authorList>
            <consortium name="Pathogen Informatics"/>
            <person name="Doyle S."/>
        </authorList>
    </citation>
    <scope>NUCLEOTIDE SEQUENCE [LARGE SCALE GENOMIC DNA]</scope>
    <source>
        <strain evidence="1 2">NCTC6385</strain>
    </source>
</reference>
<accession>A0A7D8ESM2</accession>